<dbReference type="RefSeq" id="WP_128501502.1">
    <property type="nucleotide sequence ID" value="NZ_CP035107.1"/>
</dbReference>
<dbReference type="OrthoDB" id="9786141at2"/>
<proteinExistence type="predicted"/>
<dbReference type="PANTHER" id="PTHR43736">
    <property type="entry name" value="ADP-RIBOSE PYROPHOSPHATASE"/>
    <property type="match status" value="1"/>
</dbReference>
<dbReference type="Pfam" id="PF21906">
    <property type="entry name" value="WHD_NrtR"/>
    <property type="match status" value="1"/>
</dbReference>
<dbReference type="SUPFAM" id="SSF55811">
    <property type="entry name" value="Nudix"/>
    <property type="match status" value="1"/>
</dbReference>
<dbReference type="GO" id="GO:0016787">
    <property type="term" value="F:hydrolase activity"/>
    <property type="evidence" value="ECO:0007669"/>
    <property type="project" value="UniProtKB-KW"/>
</dbReference>
<feature type="domain" description="Nudix hydrolase" evidence="1">
    <location>
        <begin position="7"/>
        <end position="158"/>
    </location>
</feature>
<gene>
    <name evidence="2" type="ORF">EQP59_06720</name>
</gene>
<dbReference type="InterPro" id="IPR036390">
    <property type="entry name" value="WH_DNA-bd_sf"/>
</dbReference>
<evidence type="ECO:0000313" key="2">
    <source>
        <dbReference type="EMBL" id="QAR31047.1"/>
    </source>
</evidence>
<dbReference type="AlphaFoldDB" id="A0A3R5US89"/>
<keyword evidence="2" id="KW-0378">Hydrolase</keyword>
<evidence type="ECO:0000259" key="1">
    <source>
        <dbReference type="PROSITE" id="PS51462"/>
    </source>
</evidence>
<sequence>MSEKREFLDVSVDCTVFGYDDKQLKILLIEQKKQSPEHIPLRALPGDHVYKGEDIDDAANRVLEELTGLRGVFLKQFHAFGKPDRLKQQQDREWLLNVRKDLNKHVVTIAYYSLIKMEDFAPEAASFANKTEWVNVDEIPRLGFDHNEIFQKALATLRFDTENYNIAFELLPKKFTLSQLQNIYEVILNREFDKRNFRKSIKKLSNLIPLNEKQKGVYHKPAQLYSFDIKKQIEETDIIY</sequence>
<dbReference type="Gene3D" id="1.10.10.10">
    <property type="entry name" value="Winged helix-like DNA-binding domain superfamily/Winged helix DNA-binding domain"/>
    <property type="match status" value="1"/>
</dbReference>
<dbReference type="SUPFAM" id="SSF46785">
    <property type="entry name" value="Winged helix' DNA-binding domain"/>
    <property type="match status" value="1"/>
</dbReference>
<dbReference type="InterPro" id="IPR015797">
    <property type="entry name" value="NUDIX_hydrolase-like_dom_sf"/>
</dbReference>
<dbReference type="CDD" id="cd18873">
    <property type="entry name" value="NUDIX_NadM_like"/>
    <property type="match status" value="1"/>
</dbReference>
<name>A0A3R5US89_ORNRH</name>
<dbReference type="InterPro" id="IPR036388">
    <property type="entry name" value="WH-like_DNA-bd_sf"/>
</dbReference>
<dbReference type="EMBL" id="CP035107">
    <property type="protein sequence ID" value="QAR31047.1"/>
    <property type="molecule type" value="Genomic_DNA"/>
</dbReference>
<dbReference type="InterPro" id="IPR000086">
    <property type="entry name" value="NUDIX_hydrolase_dom"/>
</dbReference>
<dbReference type="PROSITE" id="PS51462">
    <property type="entry name" value="NUDIX"/>
    <property type="match status" value="1"/>
</dbReference>
<dbReference type="PANTHER" id="PTHR43736:SF4">
    <property type="entry name" value="SLR1690 PROTEIN"/>
    <property type="match status" value="1"/>
</dbReference>
<protein>
    <submittedName>
        <fullName evidence="2">NUDIX hydrolase</fullName>
    </submittedName>
</protein>
<dbReference type="Gene3D" id="3.90.79.10">
    <property type="entry name" value="Nucleoside Triphosphate Pyrophosphohydrolase"/>
    <property type="match status" value="1"/>
</dbReference>
<evidence type="ECO:0000313" key="3">
    <source>
        <dbReference type="Proteomes" id="UP000287701"/>
    </source>
</evidence>
<dbReference type="InterPro" id="IPR054105">
    <property type="entry name" value="WHD_NrtR"/>
</dbReference>
<accession>A0A3R5US89</accession>
<dbReference type="Proteomes" id="UP000287701">
    <property type="component" value="Chromosome"/>
</dbReference>
<organism evidence="2 3">
    <name type="scientific">Ornithobacterium rhinotracheale</name>
    <dbReference type="NCBI Taxonomy" id="28251"/>
    <lineage>
        <taxon>Bacteria</taxon>
        <taxon>Pseudomonadati</taxon>
        <taxon>Bacteroidota</taxon>
        <taxon>Flavobacteriia</taxon>
        <taxon>Flavobacteriales</taxon>
        <taxon>Weeksellaceae</taxon>
        <taxon>Ornithobacterium</taxon>
    </lineage>
</organism>
<dbReference type="Pfam" id="PF00293">
    <property type="entry name" value="NUDIX"/>
    <property type="match status" value="1"/>
</dbReference>
<reference evidence="2 3" key="1">
    <citation type="submission" date="2019-01" db="EMBL/GenBank/DDBJ databases">
        <title>Whole Genome of Ornithobacterium rhinotracheale FARPER-174b.</title>
        <authorList>
            <person name="Tataje-Lavanda L.A."/>
            <person name="Montalvan A."/>
            <person name="Montesinos R."/>
            <person name="Zimic M."/>
            <person name="Fernandez-Sanchez M."/>
            <person name="Fernandez-Diaz M."/>
        </authorList>
    </citation>
    <scope>NUCLEOTIDE SEQUENCE [LARGE SCALE GENOMIC DNA]</scope>
    <source>
        <strain evidence="2 3">FARPER-174b</strain>
    </source>
</reference>